<evidence type="ECO:0000313" key="2">
    <source>
        <dbReference type="EMBL" id="GMI51626.1"/>
    </source>
</evidence>
<evidence type="ECO:0000313" key="3">
    <source>
        <dbReference type="Proteomes" id="UP001165060"/>
    </source>
</evidence>
<organism evidence="2 3">
    <name type="scientific">Tetraparma gracilis</name>
    <dbReference type="NCBI Taxonomy" id="2962635"/>
    <lineage>
        <taxon>Eukaryota</taxon>
        <taxon>Sar</taxon>
        <taxon>Stramenopiles</taxon>
        <taxon>Ochrophyta</taxon>
        <taxon>Bolidophyceae</taxon>
        <taxon>Parmales</taxon>
        <taxon>Triparmaceae</taxon>
        <taxon>Tetraparma</taxon>
    </lineage>
</organism>
<feature type="region of interest" description="Disordered" evidence="1">
    <location>
        <begin position="76"/>
        <end position="126"/>
    </location>
</feature>
<comment type="caution">
    <text evidence="2">The sequence shown here is derived from an EMBL/GenBank/DDBJ whole genome shotgun (WGS) entry which is preliminary data.</text>
</comment>
<reference evidence="2 3" key="1">
    <citation type="journal article" date="2023" name="Commun. Biol.">
        <title>Genome analysis of Parmales, the sister group of diatoms, reveals the evolutionary specialization of diatoms from phago-mixotrophs to photoautotrophs.</title>
        <authorList>
            <person name="Ban H."/>
            <person name="Sato S."/>
            <person name="Yoshikawa S."/>
            <person name="Yamada K."/>
            <person name="Nakamura Y."/>
            <person name="Ichinomiya M."/>
            <person name="Sato N."/>
            <person name="Blanc-Mathieu R."/>
            <person name="Endo H."/>
            <person name="Kuwata A."/>
            <person name="Ogata H."/>
        </authorList>
    </citation>
    <scope>NUCLEOTIDE SEQUENCE [LARGE SCALE GENOMIC DNA]</scope>
</reference>
<feature type="compositionally biased region" description="Basic and acidic residues" evidence="1">
    <location>
        <begin position="103"/>
        <end position="112"/>
    </location>
</feature>
<feature type="compositionally biased region" description="Basic and acidic residues" evidence="1">
    <location>
        <begin position="10"/>
        <end position="26"/>
    </location>
</feature>
<feature type="region of interest" description="Disordered" evidence="1">
    <location>
        <begin position="1"/>
        <end position="26"/>
    </location>
</feature>
<sequence length="126" mass="14120">MTVLNPYARQEADRLAGMPPKKERTKDNPFAAFAFNQQTATAVRVAEALKACTPAGSSASCSKCIAASNLKAAKAQKRRAYEKKRYREKGGREAQKRKRAVKKEKLEPKEEELLSQLTQETLSQEY</sequence>
<dbReference type="Proteomes" id="UP001165060">
    <property type="component" value="Unassembled WGS sequence"/>
</dbReference>
<feature type="compositionally biased region" description="Low complexity" evidence="1">
    <location>
        <begin position="114"/>
        <end position="126"/>
    </location>
</feature>
<dbReference type="EMBL" id="BRYB01007016">
    <property type="protein sequence ID" value="GMI51626.1"/>
    <property type="molecule type" value="Genomic_DNA"/>
</dbReference>
<proteinExistence type="predicted"/>
<keyword evidence="3" id="KW-1185">Reference proteome</keyword>
<gene>
    <name evidence="2" type="ORF">TeGR_g1976</name>
</gene>
<name>A0ABQ6N9B4_9STRA</name>
<evidence type="ECO:0000256" key="1">
    <source>
        <dbReference type="SAM" id="MobiDB-lite"/>
    </source>
</evidence>
<feature type="compositionally biased region" description="Basic and acidic residues" evidence="1">
    <location>
        <begin position="83"/>
        <end position="94"/>
    </location>
</feature>
<accession>A0ABQ6N9B4</accession>
<protein>
    <submittedName>
        <fullName evidence="2">Uncharacterized protein</fullName>
    </submittedName>
</protein>